<sequence length="611" mass="67606">MPIFSVYRRTVLRWMSLFCTGLLISFLFVGQAESQNQSNCIKIPEVSLGNAEAIERNRRVAVLIQADRLIQSNNLAEAVKLQQSVKKALPNVAAPNPPTRNVDNLASGAKVFWQNAEEGLEAGLSTKALIALEKLSDNYPEFITGHIKFAEASLRWNQPDKAIQTLDRAYGIYPDRVDLLEPLLKLLISKKMEVEASIASRQFALNYPEHPDAPKYKKLADDYMNQFINDFKNESFISAIISGDRKIIEQIFKGESGFGEESAAEIKQSVSLVTDPKLTEYINNLGQKLAKLSGRDDFKYEFNIIQDNSLNAFALPGGKIFINTGAIADMESEAELAGILSHEIAHTVFSHSYQKIITETKARALKKVGLINTFLEYLKPELAFGRSLEQQADFLGTRILSSAGYSADGLYRVFDRWRGYEKDRQTGWLDSHPASSERVRYLQAAVQNRNYNRYSLENIEALIAARGAFCKSEAKDQPPTDVPISTSKPSNKPTLGKVAVVAGQTNDNVSININGGKVESSGRYILNVEIVNKSSQSFGFVPIFAKTTNAEGKTVSSQFISASGKNVVNAGETAKGTLSVFQQPWRDTGDQGLVWQVTESTGGGRVFRIPF</sequence>
<organism evidence="9 10">
    <name type="scientific">Pseudanabaena galeata UHCC 0370</name>
    <dbReference type="NCBI Taxonomy" id="3110310"/>
    <lineage>
        <taxon>Bacteria</taxon>
        <taxon>Bacillati</taxon>
        <taxon>Cyanobacteriota</taxon>
        <taxon>Cyanophyceae</taxon>
        <taxon>Pseudanabaenales</taxon>
        <taxon>Pseudanabaenaceae</taxon>
        <taxon>Pseudanabaena</taxon>
    </lineage>
</organism>
<reference evidence="9 10" key="1">
    <citation type="submission" date="2023-12" db="EMBL/GenBank/DDBJ databases">
        <title>Baltic Sea Cyanobacteria.</title>
        <authorList>
            <person name="Delbaje E."/>
            <person name="Fewer D.P."/>
            <person name="Shishido T.K."/>
        </authorList>
    </citation>
    <scope>NUCLEOTIDE SEQUENCE [LARGE SCALE GENOMIC DNA]</scope>
    <source>
        <strain evidence="9 10">UHCC 0370</strain>
    </source>
</reference>
<evidence type="ECO:0000313" key="10">
    <source>
        <dbReference type="Proteomes" id="UP001301388"/>
    </source>
</evidence>
<evidence type="ECO:0000256" key="5">
    <source>
        <dbReference type="ARBA" id="ARBA00022833"/>
    </source>
</evidence>
<dbReference type="InterPro" id="IPR001915">
    <property type="entry name" value="Peptidase_M48"/>
</dbReference>
<dbReference type="Pfam" id="PF01435">
    <property type="entry name" value="Peptidase_M48"/>
    <property type="match status" value="1"/>
</dbReference>
<evidence type="ECO:0000256" key="2">
    <source>
        <dbReference type="ARBA" id="ARBA00022670"/>
    </source>
</evidence>
<keyword evidence="5" id="KW-0862">Zinc</keyword>
<dbReference type="Gene3D" id="3.30.2010.10">
    <property type="entry name" value="Metalloproteases ('zincins'), catalytic domain"/>
    <property type="match status" value="1"/>
</dbReference>
<dbReference type="PANTHER" id="PTHR22726">
    <property type="entry name" value="METALLOENDOPEPTIDASE OMA1"/>
    <property type="match status" value="1"/>
</dbReference>
<name>A0ABU5TLJ7_9CYAN</name>
<dbReference type="EC" id="3.4.24.-" evidence="9"/>
<accession>A0ABU5TLJ7</accession>
<dbReference type="EMBL" id="JAYGIE010000083">
    <property type="protein sequence ID" value="MEA5479132.1"/>
    <property type="molecule type" value="Genomic_DNA"/>
</dbReference>
<comment type="cofactor">
    <cofactor evidence="1">
        <name>Zn(2+)</name>
        <dbReference type="ChEBI" id="CHEBI:29105"/>
    </cofactor>
</comment>
<evidence type="ECO:0000256" key="4">
    <source>
        <dbReference type="ARBA" id="ARBA00022801"/>
    </source>
</evidence>
<keyword evidence="4 9" id="KW-0378">Hydrolase</keyword>
<dbReference type="SUPFAM" id="SSF48452">
    <property type="entry name" value="TPR-like"/>
    <property type="match status" value="1"/>
</dbReference>
<dbReference type="Proteomes" id="UP001301388">
    <property type="component" value="Unassembled WGS sequence"/>
</dbReference>
<evidence type="ECO:0000256" key="1">
    <source>
        <dbReference type="ARBA" id="ARBA00001947"/>
    </source>
</evidence>
<feature type="region of interest" description="Disordered" evidence="7">
    <location>
        <begin position="474"/>
        <end position="493"/>
    </location>
</feature>
<dbReference type="CDD" id="cd07333">
    <property type="entry name" value="M48C_bepA_like"/>
    <property type="match status" value="1"/>
</dbReference>
<evidence type="ECO:0000256" key="6">
    <source>
        <dbReference type="ARBA" id="ARBA00023049"/>
    </source>
</evidence>
<gene>
    <name evidence="9" type="ORF">VB774_16035</name>
</gene>
<dbReference type="InterPro" id="IPR011990">
    <property type="entry name" value="TPR-like_helical_dom_sf"/>
</dbReference>
<keyword evidence="2" id="KW-0645">Protease</keyword>
<evidence type="ECO:0000259" key="8">
    <source>
        <dbReference type="Pfam" id="PF01435"/>
    </source>
</evidence>
<dbReference type="GO" id="GO:0008237">
    <property type="term" value="F:metallopeptidase activity"/>
    <property type="evidence" value="ECO:0007669"/>
    <property type="project" value="UniProtKB-KW"/>
</dbReference>
<evidence type="ECO:0000256" key="7">
    <source>
        <dbReference type="SAM" id="MobiDB-lite"/>
    </source>
</evidence>
<proteinExistence type="predicted"/>
<dbReference type="PANTHER" id="PTHR22726:SF1">
    <property type="entry name" value="METALLOENDOPEPTIDASE OMA1, MITOCHONDRIAL"/>
    <property type="match status" value="1"/>
</dbReference>
<dbReference type="RefSeq" id="WP_323262447.1">
    <property type="nucleotide sequence ID" value="NZ_JAYGIE010000083.1"/>
</dbReference>
<comment type="caution">
    <text evidence="9">The sequence shown here is derived from an EMBL/GenBank/DDBJ whole genome shotgun (WGS) entry which is preliminary data.</text>
</comment>
<keyword evidence="6 9" id="KW-0482">Metalloprotease</keyword>
<dbReference type="InterPro" id="IPR051156">
    <property type="entry name" value="Mito/Outer_Membr_Metalloprot"/>
</dbReference>
<feature type="compositionally biased region" description="Polar residues" evidence="7">
    <location>
        <begin position="483"/>
        <end position="493"/>
    </location>
</feature>
<feature type="domain" description="Peptidase M48" evidence="8">
    <location>
        <begin position="277"/>
        <end position="444"/>
    </location>
</feature>
<evidence type="ECO:0000256" key="3">
    <source>
        <dbReference type="ARBA" id="ARBA00022723"/>
    </source>
</evidence>
<keyword evidence="3" id="KW-0479">Metal-binding</keyword>
<evidence type="ECO:0000313" key="9">
    <source>
        <dbReference type="EMBL" id="MEA5479132.1"/>
    </source>
</evidence>
<protein>
    <submittedName>
        <fullName evidence="9">M48 family metalloprotease</fullName>
        <ecNumber evidence="9">3.4.24.-</ecNumber>
    </submittedName>
</protein>
<keyword evidence="10" id="KW-1185">Reference proteome</keyword>
<dbReference type="Gene3D" id="1.25.40.10">
    <property type="entry name" value="Tetratricopeptide repeat domain"/>
    <property type="match status" value="1"/>
</dbReference>